<evidence type="ECO:0000313" key="2">
    <source>
        <dbReference type="EMBL" id="KAF3338108.1"/>
    </source>
</evidence>
<feature type="compositionally biased region" description="Low complexity" evidence="1">
    <location>
        <begin position="12"/>
        <end position="24"/>
    </location>
</feature>
<organism evidence="2 3">
    <name type="scientific">Carex littledalei</name>
    <dbReference type="NCBI Taxonomy" id="544730"/>
    <lineage>
        <taxon>Eukaryota</taxon>
        <taxon>Viridiplantae</taxon>
        <taxon>Streptophyta</taxon>
        <taxon>Embryophyta</taxon>
        <taxon>Tracheophyta</taxon>
        <taxon>Spermatophyta</taxon>
        <taxon>Magnoliopsida</taxon>
        <taxon>Liliopsida</taxon>
        <taxon>Poales</taxon>
        <taxon>Cyperaceae</taxon>
        <taxon>Cyperoideae</taxon>
        <taxon>Cariceae</taxon>
        <taxon>Carex</taxon>
        <taxon>Carex subgen. Euthyceras</taxon>
    </lineage>
</organism>
<comment type="caution">
    <text evidence="2">The sequence shown here is derived from an EMBL/GenBank/DDBJ whole genome shotgun (WGS) entry which is preliminary data.</text>
</comment>
<evidence type="ECO:0000256" key="1">
    <source>
        <dbReference type="SAM" id="MobiDB-lite"/>
    </source>
</evidence>
<gene>
    <name evidence="2" type="ORF">FCM35_KLT18695</name>
</gene>
<evidence type="ECO:0000313" key="3">
    <source>
        <dbReference type="Proteomes" id="UP000623129"/>
    </source>
</evidence>
<reference evidence="2" key="1">
    <citation type="submission" date="2020-01" db="EMBL/GenBank/DDBJ databases">
        <title>Genome sequence of Kobresia littledalei, the first chromosome-level genome in the family Cyperaceae.</title>
        <authorList>
            <person name="Qu G."/>
        </authorList>
    </citation>
    <scope>NUCLEOTIDE SEQUENCE</scope>
    <source>
        <strain evidence="2">C.B.Clarke</strain>
        <tissue evidence="2">Leaf</tissue>
    </source>
</reference>
<feature type="region of interest" description="Disordered" evidence="1">
    <location>
        <begin position="1"/>
        <end position="32"/>
    </location>
</feature>
<sequence length="82" mass="8728">MGRSLFYRPFNTPTLSSSPLLVSSKPDGSASSRLLPVAPVRSTSLIAPVRNSLCRAISFLVKIEKVENGSSLSLFGPHTLAV</sequence>
<proteinExistence type="predicted"/>
<dbReference type="EMBL" id="SWLB01000006">
    <property type="protein sequence ID" value="KAF3338108.1"/>
    <property type="molecule type" value="Genomic_DNA"/>
</dbReference>
<dbReference type="AlphaFoldDB" id="A0A833RMD0"/>
<dbReference type="Proteomes" id="UP000623129">
    <property type="component" value="Unassembled WGS sequence"/>
</dbReference>
<keyword evidence="3" id="KW-1185">Reference proteome</keyword>
<protein>
    <submittedName>
        <fullName evidence="2">Uncharacterized protein</fullName>
    </submittedName>
</protein>
<name>A0A833RMD0_9POAL</name>
<accession>A0A833RMD0</accession>